<evidence type="ECO:0000313" key="4">
    <source>
        <dbReference type="Proteomes" id="UP000324209"/>
    </source>
</evidence>
<dbReference type="EMBL" id="CP036150">
    <property type="protein sequence ID" value="QEN09657.1"/>
    <property type="molecule type" value="Genomic_DNA"/>
</dbReference>
<dbReference type="AlphaFoldDB" id="A0A5C1QQ70"/>
<keyword evidence="1 2" id="KW-0732">Signal</keyword>
<proteinExistence type="predicted"/>
<dbReference type="Pfam" id="PF03480">
    <property type="entry name" value="DctP"/>
    <property type="match status" value="1"/>
</dbReference>
<evidence type="ECO:0000256" key="2">
    <source>
        <dbReference type="SAM" id="SignalP"/>
    </source>
</evidence>
<dbReference type="Proteomes" id="UP000324209">
    <property type="component" value="Chromosome"/>
</dbReference>
<dbReference type="KEGG" id="ock:EXM22_17310"/>
<name>A0A5C1QQ70_9SPIO</name>
<dbReference type="OrthoDB" id="89872at2"/>
<keyword evidence="4" id="KW-1185">Reference proteome</keyword>
<accession>A0A5C1QQ70</accession>
<dbReference type="PANTHER" id="PTHR33376">
    <property type="match status" value="1"/>
</dbReference>
<dbReference type="NCBIfam" id="NF037995">
    <property type="entry name" value="TRAP_S1"/>
    <property type="match status" value="1"/>
</dbReference>
<evidence type="ECO:0000313" key="3">
    <source>
        <dbReference type="EMBL" id="QEN09657.1"/>
    </source>
</evidence>
<evidence type="ECO:0000256" key="1">
    <source>
        <dbReference type="ARBA" id="ARBA00022729"/>
    </source>
</evidence>
<gene>
    <name evidence="3" type="ORF">EXM22_17310</name>
</gene>
<protein>
    <submittedName>
        <fullName evidence="3">TRAP transporter substrate-binding protein</fullName>
    </submittedName>
</protein>
<dbReference type="Gene3D" id="3.40.190.170">
    <property type="entry name" value="Bacterial extracellular solute-binding protein, family 7"/>
    <property type="match status" value="1"/>
</dbReference>
<dbReference type="PANTHER" id="PTHR33376:SF4">
    <property type="entry name" value="SIALIC ACID-BINDING PERIPLASMIC PROTEIN SIAP"/>
    <property type="match status" value="1"/>
</dbReference>
<dbReference type="CDD" id="cd13603">
    <property type="entry name" value="PBP2_TRAP_Siap_TeaA_like"/>
    <property type="match status" value="1"/>
</dbReference>
<dbReference type="InterPro" id="IPR018389">
    <property type="entry name" value="DctP_fam"/>
</dbReference>
<reference evidence="3 4" key="1">
    <citation type="submission" date="2019-02" db="EMBL/GenBank/DDBJ databases">
        <title>Complete Genome Sequence and Methylome Analysis of free living Spirochaetas.</title>
        <authorList>
            <person name="Fomenkov A."/>
            <person name="Dubinina G."/>
            <person name="Leshcheva N."/>
            <person name="Mikheeva N."/>
            <person name="Grabovich M."/>
            <person name="Vincze T."/>
            <person name="Roberts R.J."/>
        </authorList>
    </citation>
    <scope>NUCLEOTIDE SEQUENCE [LARGE SCALE GENOMIC DNA]</scope>
    <source>
        <strain evidence="3 4">K2</strain>
    </source>
</reference>
<organism evidence="3 4">
    <name type="scientific">Oceanispirochaeta crateris</name>
    <dbReference type="NCBI Taxonomy" id="2518645"/>
    <lineage>
        <taxon>Bacteria</taxon>
        <taxon>Pseudomonadati</taxon>
        <taxon>Spirochaetota</taxon>
        <taxon>Spirochaetia</taxon>
        <taxon>Spirochaetales</taxon>
        <taxon>Spirochaetaceae</taxon>
        <taxon>Oceanispirochaeta</taxon>
    </lineage>
</organism>
<dbReference type="GO" id="GO:0055085">
    <property type="term" value="P:transmembrane transport"/>
    <property type="evidence" value="ECO:0007669"/>
    <property type="project" value="InterPro"/>
</dbReference>
<dbReference type="InterPro" id="IPR038404">
    <property type="entry name" value="TRAP_DctP_sf"/>
</dbReference>
<sequence length="353" mass="39254">MYMTFKMKSIRLTVLMLLIASFFLLSVSAFANGQQDSAAPANGEKKVMKINAASMFDEVHPFTQTYYKFEELVNKYQDEVTIEVKYNLNKSLGIETDYFRFMSQGESVDLAILAPANIATRVPSIAIVDMPLLFKDYAHRNRVLASDLFKAIEEDVVKKANVRIIGYAGGASRSIISNYPITNMEDLQGFKLRVQGAPIWAKVFDAVGAVPSVIAYDEVYSAIQTGVIQGLENEKIGYAQMRFFEVAPHYTLNEHSITVRPLFMSEKAYNKFSPTVQAAIMKAGKEAGEFGAQVELELGQIELDKLVKSGLANVHPFSDADKAEFKARATPALLKYVEEAGFTELYNGIQAIK</sequence>
<feature type="signal peptide" evidence="2">
    <location>
        <begin position="1"/>
        <end position="31"/>
    </location>
</feature>
<feature type="chain" id="PRO_5022751814" evidence="2">
    <location>
        <begin position="32"/>
        <end position="353"/>
    </location>
</feature>